<feature type="compositionally biased region" description="Basic and acidic residues" evidence="1">
    <location>
        <begin position="1401"/>
        <end position="1411"/>
    </location>
</feature>
<feature type="region of interest" description="Disordered" evidence="1">
    <location>
        <begin position="285"/>
        <end position="343"/>
    </location>
</feature>
<dbReference type="InterPro" id="IPR040126">
    <property type="entry name" value="STOX1/2"/>
</dbReference>
<evidence type="ECO:0000313" key="4">
    <source>
        <dbReference type="Proteomes" id="UP001374579"/>
    </source>
</evidence>
<feature type="compositionally biased region" description="Basic and acidic residues" evidence="1">
    <location>
        <begin position="834"/>
        <end position="861"/>
    </location>
</feature>
<feature type="region of interest" description="Disordered" evidence="1">
    <location>
        <begin position="376"/>
        <end position="396"/>
    </location>
</feature>
<feature type="compositionally biased region" description="Basic and acidic residues" evidence="1">
    <location>
        <begin position="511"/>
        <end position="520"/>
    </location>
</feature>
<dbReference type="EMBL" id="JBAMIC010000002">
    <property type="protein sequence ID" value="KAK7111741.1"/>
    <property type="molecule type" value="Genomic_DNA"/>
</dbReference>
<feature type="region of interest" description="Disordered" evidence="1">
    <location>
        <begin position="507"/>
        <end position="561"/>
    </location>
</feature>
<comment type="caution">
    <text evidence="3">The sequence shown here is derived from an EMBL/GenBank/DDBJ whole genome shotgun (WGS) entry which is preliminary data.</text>
</comment>
<feature type="region of interest" description="Disordered" evidence="1">
    <location>
        <begin position="802"/>
        <end position="861"/>
    </location>
</feature>
<feature type="compositionally biased region" description="Low complexity" evidence="1">
    <location>
        <begin position="383"/>
        <end position="396"/>
    </location>
</feature>
<feature type="region of interest" description="Disordered" evidence="1">
    <location>
        <begin position="1365"/>
        <end position="1429"/>
    </location>
</feature>
<dbReference type="GO" id="GO:0005634">
    <property type="term" value="C:nucleus"/>
    <property type="evidence" value="ECO:0007669"/>
    <property type="project" value="TreeGrafter"/>
</dbReference>
<feature type="compositionally biased region" description="Low complexity" evidence="1">
    <location>
        <begin position="61"/>
        <end position="70"/>
    </location>
</feature>
<dbReference type="Pfam" id="PF10264">
    <property type="entry name" value="WHD_Storkhead"/>
    <property type="match status" value="1"/>
</dbReference>
<reference evidence="3 4" key="1">
    <citation type="submission" date="2024-02" db="EMBL/GenBank/DDBJ databases">
        <title>Chromosome-scale genome assembly of the rough periwinkle Littorina saxatilis.</title>
        <authorList>
            <person name="De Jode A."/>
            <person name="Faria R."/>
            <person name="Formenti G."/>
            <person name="Sims Y."/>
            <person name="Smith T.P."/>
            <person name="Tracey A."/>
            <person name="Wood J.M.D."/>
            <person name="Zagrodzka Z.B."/>
            <person name="Johannesson K."/>
            <person name="Butlin R.K."/>
            <person name="Leder E.H."/>
        </authorList>
    </citation>
    <scope>NUCLEOTIDE SEQUENCE [LARGE SCALE GENOMIC DNA]</scope>
    <source>
        <strain evidence="3">Snail1</strain>
        <tissue evidence="3">Muscle</tissue>
    </source>
</reference>
<feature type="compositionally biased region" description="Basic and acidic residues" evidence="1">
    <location>
        <begin position="315"/>
        <end position="343"/>
    </location>
</feature>
<dbReference type="InterPro" id="IPR019391">
    <property type="entry name" value="Storkhead-box_WHD"/>
</dbReference>
<dbReference type="SUPFAM" id="SSF69349">
    <property type="entry name" value="Phage fibre proteins"/>
    <property type="match status" value="1"/>
</dbReference>
<gene>
    <name evidence="3" type="ORF">V1264_011323</name>
</gene>
<feature type="domain" description="Winged helix Storkhead-box1" evidence="2">
    <location>
        <begin position="155"/>
        <end position="233"/>
    </location>
</feature>
<feature type="compositionally biased region" description="Polar residues" evidence="1">
    <location>
        <begin position="749"/>
        <end position="776"/>
    </location>
</feature>
<proteinExistence type="predicted"/>
<dbReference type="GO" id="GO:0006357">
    <property type="term" value="P:regulation of transcription by RNA polymerase II"/>
    <property type="evidence" value="ECO:0007669"/>
    <property type="project" value="InterPro"/>
</dbReference>
<feature type="compositionally biased region" description="Polar residues" evidence="1">
    <location>
        <begin position="464"/>
        <end position="489"/>
    </location>
</feature>
<sequence length="1462" mass="163023">MSQRQAREDHRRTVASSKNLPVASKCLAIVLLPQKKHGSKSSHSQDVNKDHHHREISGAVNNNSGTSTNNHTEPHGGKEILDDFKQQNETCYWNPALIESIRQLEYLGFVEPCTVLVSGEDIHLENLRSAWGRRVLKAPTNYTIDRIGDVNGIEMQVIPQTQFIPLPDSLCLIITELNNASHPATLESIRTRLQRWYSNTNLPSHQLIYDTLGHLIRERKVFHDGSGYCVVTPEMYHMPATTTDPTSTASWLPYHPMYIPVFPPQQQQHPPYRAPTRSISCQVTQIEDKSSESSHQVEKEKKKSRPRSHSVRACRGKDRAAQAEKENAADFKRSASTRFKTEKAKAMTKDLNLKTSNLNQDKDKGEKASIFSKIFGRKKKKQSTSAGTGTGSTTSAACSQSTEAEFVTFSAQFPPPEWLWYQQQLERQRRTEEWVTQQLPKSATWGHLTGASVLPSSGRAEGGSMQTAMTESSHPYSQYPTHSHPLTSRSQGHVYATLGHMQGVSAADAVRGGREDERKMKQQHRMSGSHVRKGHGHHHHHQREREHHHHPKHRDHRKTLQENNYDVPVSHTQNYGMMGAPPHSQRTDHVAPYSLEENNIYSTPGPSQYGQSVPWHSTPCYDVPPSQFDSVVMPSQIVHNSTAQQEHSEAGKAQSVHNPQHQRKSHRSKRHKGHKQYGMFDAGTASNDISIEYKGRMPKKNSTVAQSRDSGVNCMGLPQNRQHHLEEAELHVTQEASAYLPSRADHHPTLSNTATASSLHPDTVSTQRGTPYTSMEQRYPEGCSQHQPIINNIVNSISDMNSQLNSPELLNSDDITHRDSGPSGASAGGEEEEERGKKMVREDSRGIVREDSRGLVREDSRGLVKGDSRGVVREDSRGLVREDSQSLVREDSSGLVSEDSRGLVREDSRGLVREDSSGLVREDSRSLVREDSSGLVSEDSRGLVREDSSGLVREDSRGLVKGDSRGVVKEDSRGLVREDSRGLVRADSRGLVREDSRHLMREDSRSLIHQQDEAYRYSHLEMRSEGEGVSQNTSPQYMTMCGDAIRMQQTLDPDTTPQYVAMSYCDSSIGEEGAGGGEVLLCQAEINQFQVPQLVLDTEGSLDRGNISSEPDIALSSAGSKDTLDRTADESERSGETVIRSPQFAAFDSQNSYELRSTSPREADFQNSDMSEMVSDVAQQRFTDSQDATQLNGTTMGDATLSGQGGGEGQAEHCVVSALGSEFREMGVVDSGFSSPRNNDDKENQQQQQVKTAAGKKSRYHHHIHNHNHNNVAPVSEVAEEVPTPEPKSKHERIKAFVKQTNQLLEQQQFTGHGNSPFTGVVEYSSEVEVYANYPLPAISHPPPQQHPHQHTHYAPFVKPVHPMVTQHQQVTSQPPPPPPVVLNNQKNHPHHHHPAPRPHSMHDGLKERPKSQNVWQGQGQSHVQGPNGEKMSAKDLRAFQEQQHRGKKFGINGEFEVVGVV</sequence>
<feature type="region of interest" description="Disordered" evidence="1">
    <location>
        <begin position="1185"/>
        <end position="1210"/>
    </location>
</feature>
<dbReference type="GO" id="GO:0000977">
    <property type="term" value="F:RNA polymerase II transcription regulatory region sequence-specific DNA binding"/>
    <property type="evidence" value="ECO:0007669"/>
    <property type="project" value="TreeGrafter"/>
</dbReference>
<feature type="compositionally biased region" description="Polar residues" evidence="1">
    <location>
        <begin position="1148"/>
        <end position="1158"/>
    </location>
</feature>
<dbReference type="GO" id="GO:0005737">
    <property type="term" value="C:cytoplasm"/>
    <property type="evidence" value="ECO:0007669"/>
    <property type="project" value="TreeGrafter"/>
</dbReference>
<feature type="compositionally biased region" description="Basic residues" evidence="1">
    <location>
        <begin position="1388"/>
        <end position="1397"/>
    </location>
</feature>
<feature type="compositionally biased region" description="Polar residues" evidence="1">
    <location>
        <begin position="1412"/>
        <end position="1425"/>
    </location>
</feature>
<dbReference type="Proteomes" id="UP001374579">
    <property type="component" value="Unassembled WGS sequence"/>
</dbReference>
<dbReference type="PANTHER" id="PTHR22437">
    <property type="entry name" value="WINGED HELIX DOMAIN-CONTAINING PROTEIN"/>
    <property type="match status" value="1"/>
</dbReference>
<feature type="compositionally biased region" description="Basic residues" evidence="1">
    <location>
        <begin position="302"/>
        <end position="314"/>
    </location>
</feature>
<feature type="region of interest" description="Disordered" evidence="1">
    <location>
        <begin position="448"/>
        <end position="489"/>
    </location>
</feature>
<evidence type="ECO:0000313" key="3">
    <source>
        <dbReference type="EMBL" id="KAK7111741.1"/>
    </source>
</evidence>
<feature type="compositionally biased region" description="Polar residues" evidence="1">
    <location>
        <begin position="1185"/>
        <end position="1197"/>
    </location>
</feature>
<accession>A0AAN9BUN9</accession>
<feature type="compositionally biased region" description="Basic residues" evidence="1">
    <location>
        <begin position="660"/>
        <end position="675"/>
    </location>
</feature>
<feature type="compositionally biased region" description="Basic and acidic residues" evidence="1">
    <location>
        <begin position="286"/>
        <end position="301"/>
    </location>
</feature>
<feature type="compositionally biased region" description="Basic and acidic residues" evidence="1">
    <location>
        <begin position="46"/>
        <end position="56"/>
    </location>
</feature>
<organism evidence="3 4">
    <name type="scientific">Littorina saxatilis</name>
    <dbReference type="NCBI Taxonomy" id="31220"/>
    <lineage>
        <taxon>Eukaryota</taxon>
        <taxon>Metazoa</taxon>
        <taxon>Spiralia</taxon>
        <taxon>Lophotrochozoa</taxon>
        <taxon>Mollusca</taxon>
        <taxon>Gastropoda</taxon>
        <taxon>Caenogastropoda</taxon>
        <taxon>Littorinimorpha</taxon>
        <taxon>Littorinoidea</taxon>
        <taxon>Littorinidae</taxon>
        <taxon>Littorina</taxon>
    </lineage>
</organism>
<dbReference type="PANTHER" id="PTHR22437:SF0">
    <property type="entry name" value="FI21431P1"/>
    <property type="match status" value="1"/>
</dbReference>
<feature type="compositionally biased region" description="Basic and acidic residues" evidence="1">
    <location>
        <begin position="1122"/>
        <end position="1135"/>
    </location>
</feature>
<protein>
    <recommendedName>
        <fullName evidence="2">Winged helix Storkhead-box1 domain-containing protein</fullName>
    </recommendedName>
</protein>
<keyword evidence="4" id="KW-1185">Reference proteome</keyword>
<evidence type="ECO:0000259" key="2">
    <source>
        <dbReference type="Pfam" id="PF10264"/>
    </source>
</evidence>
<name>A0AAN9BUN9_9CAEN</name>
<feature type="region of interest" description="Disordered" evidence="1">
    <location>
        <begin position="639"/>
        <end position="681"/>
    </location>
</feature>
<feature type="region of interest" description="Disordered" evidence="1">
    <location>
        <begin position="1102"/>
        <end position="1166"/>
    </location>
</feature>
<feature type="region of interest" description="Disordered" evidence="1">
    <location>
        <begin position="746"/>
        <end position="782"/>
    </location>
</feature>
<evidence type="ECO:0000256" key="1">
    <source>
        <dbReference type="SAM" id="MobiDB-lite"/>
    </source>
</evidence>
<feature type="region of interest" description="Disordered" evidence="1">
    <location>
        <begin position="1229"/>
        <end position="1257"/>
    </location>
</feature>
<feature type="compositionally biased region" description="Basic residues" evidence="1">
    <location>
        <begin position="530"/>
        <end position="557"/>
    </location>
</feature>
<feature type="region of interest" description="Disordered" evidence="1">
    <location>
        <begin position="36"/>
        <end position="79"/>
    </location>
</feature>